<comment type="caution">
    <text evidence="1">The sequence shown here is derived from an EMBL/GenBank/DDBJ whole genome shotgun (WGS) entry which is preliminary data.</text>
</comment>
<proteinExistence type="predicted"/>
<gene>
    <name evidence="1" type="ORF">DSM106972_056440</name>
</gene>
<reference evidence="1" key="2">
    <citation type="journal article" date="2019" name="Genome Biol. Evol.">
        <title>Day and night: Metabolic profiles and evolutionary relationships of six axenic non-marine cyanobacteria.</title>
        <authorList>
            <person name="Will S.E."/>
            <person name="Henke P."/>
            <person name="Boedeker C."/>
            <person name="Huang S."/>
            <person name="Brinkmann H."/>
            <person name="Rohde M."/>
            <person name="Jarek M."/>
            <person name="Friedl T."/>
            <person name="Seufert S."/>
            <person name="Schumacher M."/>
            <person name="Overmann J."/>
            <person name="Neumann-Schaal M."/>
            <person name="Petersen J."/>
        </authorList>
    </citation>
    <scope>NUCLEOTIDE SEQUENCE [LARGE SCALE GENOMIC DNA]</scope>
    <source>
        <strain evidence="1">PCC 7102</strain>
    </source>
</reference>
<keyword evidence="2" id="KW-1185">Reference proteome</keyword>
<dbReference type="OrthoDB" id="583583at2"/>
<dbReference type="AlphaFoldDB" id="A0A433V9F8"/>
<dbReference type="RefSeq" id="WP_127083912.1">
    <property type="nucleotide sequence ID" value="NZ_RSCL01000015.1"/>
</dbReference>
<dbReference type="Proteomes" id="UP000271624">
    <property type="component" value="Unassembled WGS sequence"/>
</dbReference>
<dbReference type="EMBL" id="RSCL01000015">
    <property type="protein sequence ID" value="RUT02724.1"/>
    <property type="molecule type" value="Genomic_DNA"/>
</dbReference>
<name>A0A433V9F8_9CYAN</name>
<accession>A0A433V9F8</accession>
<protein>
    <submittedName>
        <fullName evidence="1">Uncharacterized protein</fullName>
    </submittedName>
</protein>
<reference evidence="1" key="1">
    <citation type="submission" date="2018-12" db="EMBL/GenBank/DDBJ databases">
        <authorList>
            <person name="Will S."/>
            <person name="Neumann-Schaal M."/>
            <person name="Henke P."/>
        </authorList>
    </citation>
    <scope>NUCLEOTIDE SEQUENCE</scope>
    <source>
        <strain evidence="1">PCC 7102</strain>
    </source>
</reference>
<sequence length="118" mass="13761">MLENLGKVYEKVVLNQQRITIGCVLRLPEDVRNKTPQDIVQKCVGVHLLSFNFVPQIGELFPYAGQIWEVTHTPIQRPTRYRSHQKKHPALLFLDWRSSYETEDEALAVILAYTKNNR</sequence>
<evidence type="ECO:0000313" key="2">
    <source>
        <dbReference type="Proteomes" id="UP000271624"/>
    </source>
</evidence>
<evidence type="ECO:0000313" key="1">
    <source>
        <dbReference type="EMBL" id="RUT02724.1"/>
    </source>
</evidence>
<organism evidence="1 2">
    <name type="scientific">Dulcicalothrix desertica PCC 7102</name>
    <dbReference type="NCBI Taxonomy" id="232991"/>
    <lineage>
        <taxon>Bacteria</taxon>
        <taxon>Bacillati</taxon>
        <taxon>Cyanobacteriota</taxon>
        <taxon>Cyanophyceae</taxon>
        <taxon>Nostocales</taxon>
        <taxon>Calotrichaceae</taxon>
        <taxon>Dulcicalothrix</taxon>
    </lineage>
</organism>